<evidence type="ECO:0000313" key="3">
    <source>
        <dbReference type="Proteomes" id="UP000198752"/>
    </source>
</evidence>
<keyword evidence="3" id="KW-1185">Reference proteome</keyword>
<evidence type="ECO:0000259" key="1">
    <source>
        <dbReference type="Pfam" id="PF07883"/>
    </source>
</evidence>
<dbReference type="Pfam" id="PF07883">
    <property type="entry name" value="Cupin_2"/>
    <property type="match status" value="1"/>
</dbReference>
<proteinExistence type="predicted"/>
<dbReference type="OrthoDB" id="9793184at2"/>
<dbReference type="AlphaFoldDB" id="A0A1I2W6Q7"/>
<dbReference type="STRING" id="269670.SAMN02982927_03382"/>
<evidence type="ECO:0000313" key="2">
    <source>
        <dbReference type="EMBL" id="SFG95756.1"/>
    </source>
</evidence>
<dbReference type="SUPFAM" id="SSF51182">
    <property type="entry name" value="RmlC-like cupins"/>
    <property type="match status" value="1"/>
</dbReference>
<dbReference type="CDD" id="cd02230">
    <property type="entry name" value="cupin_HP0902-like"/>
    <property type="match status" value="1"/>
</dbReference>
<dbReference type="PANTHER" id="PTHR37694">
    <property type="entry name" value="SLR8022 PROTEIN"/>
    <property type="match status" value="1"/>
</dbReference>
<organism evidence="2 3">
    <name type="scientific">Sporolactobacillus nakayamae</name>
    <dbReference type="NCBI Taxonomy" id="269670"/>
    <lineage>
        <taxon>Bacteria</taxon>
        <taxon>Bacillati</taxon>
        <taxon>Bacillota</taxon>
        <taxon>Bacilli</taxon>
        <taxon>Bacillales</taxon>
        <taxon>Sporolactobacillaceae</taxon>
        <taxon>Sporolactobacillus</taxon>
    </lineage>
</organism>
<sequence>MSDFIKNLTAKKVLDLKKEIPINSHLVVSKTLVQQPHVGMTLFSLDKDESISAHKATGDALVYLLSGHARITLDGEDFNVSEGESLLMPAGAPHALYAETAFQMLLVVVK</sequence>
<dbReference type="Proteomes" id="UP000198752">
    <property type="component" value="Unassembled WGS sequence"/>
</dbReference>
<dbReference type="InterPro" id="IPR011051">
    <property type="entry name" value="RmlC_Cupin_sf"/>
</dbReference>
<dbReference type="EMBL" id="FOOY01000034">
    <property type="protein sequence ID" value="SFG95756.1"/>
    <property type="molecule type" value="Genomic_DNA"/>
</dbReference>
<gene>
    <name evidence="2" type="ORF">SAMN02982927_03382</name>
</gene>
<accession>A0A1I2W6Q7</accession>
<dbReference type="InterPro" id="IPR014710">
    <property type="entry name" value="RmlC-like_jellyroll"/>
</dbReference>
<dbReference type="Gene3D" id="2.60.120.10">
    <property type="entry name" value="Jelly Rolls"/>
    <property type="match status" value="1"/>
</dbReference>
<reference evidence="3" key="1">
    <citation type="submission" date="2016-10" db="EMBL/GenBank/DDBJ databases">
        <authorList>
            <person name="Varghese N."/>
            <person name="Submissions S."/>
        </authorList>
    </citation>
    <scope>NUCLEOTIDE SEQUENCE [LARGE SCALE GENOMIC DNA]</scope>
    <source>
        <strain evidence="3">ATCC 700379</strain>
    </source>
</reference>
<dbReference type="InterPro" id="IPR013096">
    <property type="entry name" value="Cupin_2"/>
</dbReference>
<protein>
    <submittedName>
        <fullName evidence="2">Cupin domain-containing protein</fullName>
    </submittedName>
</protein>
<dbReference type="RefSeq" id="WP_093674710.1">
    <property type="nucleotide sequence ID" value="NZ_FOOY01000034.1"/>
</dbReference>
<name>A0A1I2W6Q7_9BACL</name>
<dbReference type="PANTHER" id="PTHR37694:SF1">
    <property type="entry name" value="SLR8022 PROTEIN"/>
    <property type="match status" value="1"/>
</dbReference>
<feature type="domain" description="Cupin type-2" evidence="1">
    <location>
        <begin position="42"/>
        <end position="108"/>
    </location>
</feature>